<dbReference type="Proteomes" id="UP000712281">
    <property type="component" value="Unassembled WGS sequence"/>
</dbReference>
<organism evidence="1 2">
    <name type="scientific">Brassica cretica</name>
    <name type="common">Mustard</name>
    <dbReference type="NCBI Taxonomy" id="69181"/>
    <lineage>
        <taxon>Eukaryota</taxon>
        <taxon>Viridiplantae</taxon>
        <taxon>Streptophyta</taxon>
        <taxon>Embryophyta</taxon>
        <taxon>Tracheophyta</taxon>
        <taxon>Spermatophyta</taxon>
        <taxon>Magnoliopsida</taxon>
        <taxon>eudicotyledons</taxon>
        <taxon>Gunneridae</taxon>
        <taxon>Pentapetalae</taxon>
        <taxon>rosids</taxon>
        <taxon>malvids</taxon>
        <taxon>Brassicales</taxon>
        <taxon>Brassicaceae</taxon>
        <taxon>Brassiceae</taxon>
        <taxon>Brassica</taxon>
    </lineage>
</organism>
<sequence>MGDGSLLLDVCLSQQEQWMEVNSYGICLAGCVSLSRQIVGWDGGEESPQAWWFEA</sequence>
<proteinExistence type="predicted"/>
<name>A0A8S9MNB7_BRACR</name>
<gene>
    <name evidence="1" type="ORF">F2Q68_00039960</name>
</gene>
<dbReference type="AlphaFoldDB" id="A0A8S9MNB7"/>
<evidence type="ECO:0000313" key="1">
    <source>
        <dbReference type="EMBL" id="KAF2618533.1"/>
    </source>
</evidence>
<accession>A0A8S9MNB7</accession>
<comment type="caution">
    <text evidence="1">The sequence shown here is derived from an EMBL/GenBank/DDBJ whole genome shotgun (WGS) entry which is preliminary data.</text>
</comment>
<evidence type="ECO:0000313" key="2">
    <source>
        <dbReference type="Proteomes" id="UP000712281"/>
    </source>
</evidence>
<reference evidence="1" key="1">
    <citation type="submission" date="2019-12" db="EMBL/GenBank/DDBJ databases">
        <title>Genome sequencing and annotation of Brassica cretica.</title>
        <authorList>
            <person name="Studholme D.J."/>
            <person name="Sarris P.F."/>
        </authorList>
    </citation>
    <scope>NUCLEOTIDE SEQUENCE</scope>
    <source>
        <strain evidence="1">PFS-001/15</strain>
        <tissue evidence="1">Leaf</tissue>
    </source>
</reference>
<protein>
    <submittedName>
        <fullName evidence="1">Uncharacterized protein</fullName>
    </submittedName>
</protein>
<dbReference type="EMBL" id="QGKW02000007">
    <property type="protein sequence ID" value="KAF2618533.1"/>
    <property type="molecule type" value="Genomic_DNA"/>
</dbReference>